<dbReference type="RefSeq" id="WP_343967713.1">
    <property type="nucleotide sequence ID" value="NZ_BAAAGK010000059.1"/>
</dbReference>
<reference evidence="3" key="1">
    <citation type="journal article" date="2019" name="Int. J. Syst. Evol. Microbiol.">
        <title>The Global Catalogue of Microorganisms (GCM) 10K type strain sequencing project: providing services to taxonomists for standard genome sequencing and annotation.</title>
        <authorList>
            <consortium name="The Broad Institute Genomics Platform"/>
            <consortium name="The Broad Institute Genome Sequencing Center for Infectious Disease"/>
            <person name="Wu L."/>
            <person name="Ma J."/>
        </authorList>
    </citation>
    <scope>NUCLEOTIDE SEQUENCE [LARGE SCALE GENOMIC DNA]</scope>
    <source>
        <strain evidence="3">JCM 10083</strain>
    </source>
</reference>
<sequence>MAQPPKHPLAAPQNLPGKPPAKPSGIKASTVVTITGIGVVSLLLVGYCSAQQDYEEVGAECVDLNSRQPDGTYEVVDEDLCDDDGGSGYHGSHGAYGWYYGGARNGVYIRQGTTVRPSDVRITSGKGTVIQRGGFGGRSGSGSGS</sequence>
<gene>
    <name evidence="2" type="ORF">ACFQVD_44635</name>
</gene>
<keyword evidence="3" id="KW-1185">Reference proteome</keyword>
<proteinExistence type="predicted"/>
<feature type="region of interest" description="Disordered" evidence="1">
    <location>
        <begin position="1"/>
        <end position="25"/>
    </location>
</feature>
<evidence type="ECO:0000313" key="2">
    <source>
        <dbReference type="EMBL" id="MFC7607200.1"/>
    </source>
</evidence>
<evidence type="ECO:0000313" key="3">
    <source>
        <dbReference type="Proteomes" id="UP001596514"/>
    </source>
</evidence>
<name>A0ABW2TES8_9ACTN</name>
<dbReference type="EMBL" id="JBHTEE010000001">
    <property type="protein sequence ID" value="MFC7607200.1"/>
    <property type="molecule type" value="Genomic_DNA"/>
</dbReference>
<protein>
    <submittedName>
        <fullName evidence="2">Uncharacterized protein</fullName>
    </submittedName>
</protein>
<accession>A0ABW2TES8</accession>
<comment type="caution">
    <text evidence="2">The sequence shown here is derived from an EMBL/GenBank/DDBJ whole genome shotgun (WGS) entry which is preliminary data.</text>
</comment>
<organism evidence="2 3">
    <name type="scientific">Streptosporangium amethystogenes subsp. fukuiense</name>
    <dbReference type="NCBI Taxonomy" id="698418"/>
    <lineage>
        <taxon>Bacteria</taxon>
        <taxon>Bacillati</taxon>
        <taxon>Actinomycetota</taxon>
        <taxon>Actinomycetes</taxon>
        <taxon>Streptosporangiales</taxon>
        <taxon>Streptosporangiaceae</taxon>
        <taxon>Streptosporangium</taxon>
    </lineage>
</organism>
<dbReference type="Proteomes" id="UP001596514">
    <property type="component" value="Unassembled WGS sequence"/>
</dbReference>
<evidence type="ECO:0000256" key="1">
    <source>
        <dbReference type="SAM" id="MobiDB-lite"/>
    </source>
</evidence>